<dbReference type="PROSITE" id="PS00107">
    <property type="entry name" value="PROTEIN_KINASE_ATP"/>
    <property type="match status" value="1"/>
</dbReference>
<dbReference type="PROSITE" id="PS50011">
    <property type="entry name" value="PROTEIN_KINASE_DOM"/>
    <property type="match status" value="1"/>
</dbReference>
<evidence type="ECO:0000313" key="6">
    <source>
        <dbReference type="Proteomes" id="UP001159427"/>
    </source>
</evidence>
<dbReference type="SUPFAM" id="SSF56112">
    <property type="entry name" value="Protein kinase-like (PK-like)"/>
    <property type="match status" value="1"/>
</dbReference>
<comment type="caution">
    <text evidence="5">The sequence shown here is derived from an EMBL/GenBank/DDBJ whole genome shotgun (WGS) entry which is preliminary data.</text>
</comment>
<dbReference type="InterPro" id="IPR011009">
    <property type="entry name" value="Kinase-like_dom_sf"/>
</dbReference>
<evidence type="ECO:0000313" key="5">
    <source>
        <dbReference type="EMBL" id="CAH3026814.1"/>
    </source>
</evidence>
<keyword evidence="2 3" id="KW-0067">ATP-binding</keyword>
<feature type="binding site" evidence="3">
    <location>
        <position position="36"/>
    </location>
    <ligand>
        <name>ATP</name>
        <dbReference type="ChEBI" id="CHEBI:30616"/>
    </ligand>
</feature>
<dbReference type="InterPro" id="IPR001245">
    <property type="entry name" value="Ser-Thr/Tyr_kinase_cat_dom"/>
</dbReference>
<keyword evidence="6" id="KW-1185">Reference proteome</keyword>
<gene>
    <name evidence="5" type="ORF">PEVE_00030002</name>
</gene>
<proteinExistence type="predicted"/>
<dbReference type="InterPro" id="IPR050198">
    <property type="entry name" value="Non-receptor_tyrosine_kinases"/>
</dbReference>
<feature type="non-terminal residue" evidence="5">
    <location>
        <position position="1"/>
    </location>
</feature>
<sequence>EICPLLLNKTSNEPIGSGKFGVAFLAEYRGIKTAVKEMKKQNDSPKETERCRRKVLYEAQILKSLGDHPNLPLLFGACTTIEPFCLVFQFHGIGEKSTTLHEALKKRLLKRNSTASVLLNCQNS</sequence>
<dbReference type="InterPro" id="IPR017441">
    <property type="entry name" value="Protein_kinase_ATP_BS"/>
</dbReference>
<feature type="domain" description="Protein kinase" evidence="4">
    <location>
        <begin position="9"/>
        <end position="124"/>
    </location>
</feature>
<dbReference type="EMBL" id="CALNXI010000422">
    <property type="protein sequence ID" value="CAH3026814.1"/>
    <property type="molecule type" value="Genomic_DNA"/>
</dbReference>
<evidence type="ECO:0000259" key="4">
    <source>
        <dbReference type="PROSITE" id="PS50011"/>
    </source>
</evidence>
<organism evidence="5 6">
    <name type="scientific">Porites evermanni</name>
    <dbReference type="NCBI Taxonomy" id="104178"/>
    <lineage>
        <taxon>Eukaryota</taxon>
        <taxon>Metazoa</taxon>
        <taxon>Cnidaria</taxon>
        <taxon>Anthozoa</taxon>
        <taxon>Hexacorallia</taxon>
        <taxon>Scleractinia</taxon>
        <taxon>Fungiina</taxon>
        <taxon>Poritidae</taxon>
        <taxon>Porites</taxon>
    </lineage>
</organism>
<protein>
    <recommendedName>
        <fullName evidence="4">Protein kinase domain-containing protein</fullName>
    </recommendedName>
</protein>
<accession>A0ABN8MDR8</accession>
<keyword evidence="1 3" id="KW-0547">Nucleotide-binding</keyword>
<evidence type="ECO:0000256" key="1">
    <source>
        <dbReference type="ARBA" id="ARBA00022741"/>
    </source>
</evidence>
<dbReference type="InterPro" id="IPR000719">
    <property type="entry name" value="Prot_kinase_dom"/>
</dbReference>
<evidence type="ECO:0000256" key="3">
    <source>
        <dbReference type="PROSITE-ProRule" id="PRU10141"/>
    </source>
</evidence>
<name>A0ABN8MDR8_9CNID</name>
<dbReference type="Proteomes" id="UP001159427">
    <property type="component" value="Unassembled WGS sequence"/>
</dbReference>
<reference evidence="5 6" key="1">
    <citation type="submission" date="2022-05" db="EMBL/GenBank/DDBJ databases">
        <authorList>
            <consortium name="Genoscope - CEA"/>
            <person name="William W."/>
        </authorList>
    </citation>
    <scope>NUCLEOTIDE SEQUENCE [LARGE SCALE GENOMIC DNA]</scope>
</reference>
<evidence type="ECO:0000256" key="2">
    <source>
        <dbReference type="ARBA" id="ARBA00022840"/>
    </source>
</evidence>
<dbReference type="PANTHER" id="PTHR24418">
    <property type="entry name" value="TYROSINE-PROTEIN KINASE"/>
    <property type="match status" value="1"/>
</dbReference>
<dbReference type="Pfam" id="PF07714">
    <property type="entry name" value="PK_Tyr_Ser-Thr"/>
    <property type="match status" value="1"/>
</dbReference>
<dbReference type="Gene3D" id="3.30.200.20">
    <property type="entry name" value="Phosphorylase Kinase, domain 1"/>
    <property type="match status" value="1"/>
</dbReference>